<accession>A0A4S2M227</accession>
<evidence type="ECO:0000256" key="1">
    <source>
        <dbReference type="ARBA" id="ARBA00004123"/>
    </source>
</evidence>
<keyword evidence="3" id="KW-0677">Repeat</keyword>
<dbReference type="PANTHER" id="PTHR16515">
    <property type="entry name" value="PR DOMAIN ZINC FINGER PROTEIN"/>
    <property type="match status" value="1"/>
</dbReference>
<dbReference type="InterPro" id="IPR013087">
    <property type="entry name" value="Znf_C2H2_type"/>
</dbReference>
<reference evidence="10 11" key="1">
    <citation type="journal article" date="2019" name="BMC Genomics">
        <title>New insights from Opisthorchis felineus genome: update on genomics of the epidemiologically important liver flukes.</title>
        <authorList>
            <person name="Ershov N.I."/>
            <person name="Mordvinov V.A."/>
            <person name="Prokhortchouk E.B."/>
            <person name="Pakharukova M.Y."/>
            <person name="Gunbin K.V."/>
            <person name="Ustyantsev K."/>
            <person name="Genaev M.A."/>
            <person name="Blinov A.G."/>
            <person name="Mazur A."/>
            <person name="Boulygina E."/>
            <person name="Tsygankova S."/>
            <person name="Khrameeva E."/>
            <person name="Chekanov N."/>
            <person name="Fan G."/>
            <person name="Xiao A."/>
            <person name="Zhang H."/>
            <person name="Xu X."/>
            <person name="Yang H."/>
            <person name="Solovyev V."/>
            <person name="Lee S.M."/>
            <person name="Liu X."/>
            <person name="Afonnikov D.A."/>
            <person name="Skryabin K.G."/>
        </authorList>
    </citation>
    <scope>NUCLEOTIDE SEQUENCE [LARGE SCALE GENOMIC DNA]</scope>
    <source>
        <strain evidence="10">AK-0245</strain>
        <tissue evidence="10">Whole organism</tissue>
    </source>
</reference>
<dbReference type="Gene3D" id="3.30.160.60">
    <property type="entry name" value="Classic Zinc Finger"/>
    <property type="match status" value="3"/>
</dbReference>
<dbReference type="STRING" id="147828.A0A4S2M227"/>
<dbReference type="SMART" id="SM00355">
    <property type="entry name" value="ZnF_C2H2"/>
    <property type="match status" value="5"/>
</dbReference>
<dbReference type="GO" id="GO:0005634">
    <property type="term" value="C:nucleus"/>
    <property type="evidence" value="ECO:0007669"/>
    <property type="project" value="UniProtKB-SubCell"/>
</dbReference>
<evidence type="ECO:0000256" key="6">
    <source>
        <dbReference type="ARBA" id="ARBA00023242"/>
    </source>
</evidence>
<evidence type="ECO:0000259" key="9">
    <source>
        <dbReference type="PROSITE" id="PS50157"/>
    </source>
</evidence>
<name>A0A4S2M227_OPIFE</name>
<dbReference type="InterPro" id="IPR050331">
    <property type="entry name" value="Zinc_finger"/>
</dbReference>
<dbReference type="GO" id="GO:0008270">
    <property type="term" value="F:zinc ion binding"/>
    <property type="evidence" value="ECO:0007669"/>
    <property type="project" value="UniProtKB-KW"/>
</dbReference>
<dbReference type="InterPro" id="IPR036236">
    <property type="entry name" value="Znf_C2H2_sf"/>
</dbReference>
<keyword evidence="6" id="KW-0539">Nucleus</keyword>
<sequence>MLSSPLFSESAYASSERSVNETQDVEQPQDSTEQSEVADNSMYSKRLDNMYKCPECDKSFFYLSKALEHQKSHSDDRDVYCGLCTCSFKHKRSLRRHVSKTHANEVHYPPSKSTNNQVQESEQIGNPCRECDRKFTSRNILQGHQEPIHGKVGRYMCDECGKLLSHKRHLIRHVKEVHRRDHQKRCEQCDKKFSRPYMLRQHIEYAHAVDQGEN</sequence>
<keyword evidence="5" id="KW-0862">Zinc</keyword>
<feature type="domain" description="C2H2-type" evidence="9">
    <location>
        <begin position="126"/>
        <end position="149"/>
    </location>
</feature>
<keyword evidence="4 7" id="KW-0863">Zinc-finger</keyword>
<protein>
    <recommendedName>
        <fullName evidence="9">C2H2-type domain-containing protein</fullName>
    </recommendedName>
</protein>
<evidence type="ECO:0000256" key="4">
    <source>
        <dbReference type="ARBA" id="ARBA00022771"/>
    </source>
</evidence>
<dbReference type="Pfam" id="PF00096">
    <property type="entry name" value="zf-C2H2"/>
    <property type="match status" value="3"/>
</dbReference>
<evidence type="ECO:0000256" key="3">
    <source>
        <dbReference type="ARBA" id="ARBA00022737"/>
    </source>
</evidence>
<dbReference type="EMBL" id="SJOL01005461">
    <property type="protein sequence ID" value="TGZ70320.1"/>
    <property type="molecule type" value="Genomic_DNA"/>
</dbReference>
<feature type="domain" description="C2H2-type" evidence="9">
    <location>
        <begin position="155"/>
        <end position="183"/>
    </location>
</feature>
<feature type="region of interest" description="Disordered" evidence="8">
    <location>
        <begin position="1"/>
        <end position="39"/>
    </location>
</feature>
<dbReference type="GO" id="GO:0010468">
    <property type="term" value="P:regulation of gene expression"/>
    <property type="evidence" value="ECO:0007669"/>
    <property type="project" value="TreeGrafter"/>
</dbReference>
<dbReference type="Proteomes" id="UP000308267">
    <property type="component" value="Unassembled WGS sequence"/>
</dbReference>
<comment type="subcellular location">
    <subcellularLocation>
        <location evidence="1">Nucleus</location>
    </subcellularLocation>
</comment>
<evidence type="ECO:0000313" key="11">
    <source>
        <dbReference type="Proteomes" id="UP000308267"/>
    </source>
</evidence>
<dbReference type="PROSITE" id="PS50157">
    <property type="entry name" value="ZINC_FINGER_C2H2_2"/>
    <property type="match status" value="5"/>
</dbReference>
<dbReference type="PANTHER" id="PTHR16515:SF66">
    <property type="entry name" value="C2H2-TYPE DOMAIN-CONTAINING PROTEIN"/>
    <property type="match status" value="1"/>
</dbReference>
<comment type="caution">
    <text evidence="10">The sequence shown here is derived from an EMBL/GenBank/DDBJ whole genome shotgun (WGS) entry which is preliminary data.</text>
</comment>
<dbReference type="PROSITE" id="PS00028">
    <property type="entry name" value="ZINC_FINGER_C2H2_1"/>
    <property type="match status" value="5"/>
</dbReference>
<feature type="domain" description="C2H2-type" evidence="9">
    <location>
        <begin position="51"/>
        <end position="78"/>
    </location>
</feature>
<gene>
    <name evidence="10" type="ORF">CRM22_003265</name>
</gene>
<feature type="domain" description="C2H2-type" evidence="9">
    <location>
        <begin position="184"/>
        <end position="212"/>
    </location>
</feature>
<organism evidence="10 11">
    <name type="scientific">Opisthorchis felineus</name>
    <dbReference type="NCBI Taxonomy" id="147828"/>
    <lineage>
        <taxon>Eukaryota</taxon>
        <taxon>Metazoa</taxon>
        <taxon>Spiralia</taxon>
        <taxon>Lophotrochozoa</taxon>
        <taxon>Platyhelminthes</taxon>
        <taxon>Trematoda</taxon>
        <taxon>Digenea</taxon>
        <taxon>Opisthorchiida</taxon>
        <taxon>Opisthorchiata</taxon>
        <taxon>Opisthorchiidae</taxon>
        <taxon>Opisthorchis</taxon>
    </lineage>
</organism>
<evidence type="ECO:0000256" key="8">
    <source>
        <dbReference type="SAM" id="MobiDB-lite"/>
    </source>
</evidence>
<evidence type="ECO:0000256" key="2">
    <source>
        <dbReference type="ARBA" id="ARBA00022723"/>
    </source>
</evidence>
<dbReference type="SUPFAM" id="SSF57667">
    <property type="entry name" value="beta-beta-alpha zinc fingers"/>
    <property type="match status" value="3"/>
</dbReference>
<proteinExistence type="predicted"/>
<evidence type="ECO:0000313" key="10">
    <source>
        <dbReference type="EMBL" id="TGZ70320.1"/>
    </source>
</evidence>
<keyword evidence="2" id="KW-0479">Metal-binding</keyword>
<evidence type="ECO:0000256" key="5">
    <source>
        <dbReference type="ARBA" id="ARBA00022833"/>
    </source>
</evidence>
<evidence type="ECO:0000256" key="7">
    <source>
        <dbReference type="PROSITE-ProRule" id="PRU00042"/>
    </source>
</evidence>
<feature type="domain" description="C2H2-type" evidence="9">
    <location>
        <begin position="79"/>
        <end position="107"/>
    </location>
</feature>
<dbReference type="AlphaFoldDB" id="A0A4S2M227"/>
<keyword evidence="11" id="KW-1185">Reference proteome</keyword>
<dbReference type="OrthoDB" id="6077919at2759"/>